<evidence type="ECO:0000313" key="14">
    <source>
        <dbReference type="EMBL" id="CAI0415608.1"/>
    </source>
</evidence>
<dbReference type="Proteomes" id="UP001154282">
    <property type="component" value="Unassembled WGS sequence"/>
</dbReference>
<keyword evidence="5" id="KW-0630">Potassium</keyword>
<accession>A0AAV0K1D9</accession>
<evidence type="ECO:0000256" key="9">
    <source>
        <dbReference type="ARBA" id="ARBA00038341"/>
    </source>
</evidence>
<feature type="transmembrane region" description="Helical" evidence="10">
    <location>
        <begin position="255"/>
        <end position="280"/>
    </location>
</feature>
<evidence type="ECO:0000256" key="5">
    <source>
        <dbReference type="ARBA" id="ARBA00022958"/>
    </source>
</evidence>
<dbReference type="GO" id="GO:0006813">
    <property type="term" value="P:potassium ion transport"/>
    <property type="evidence" value="ECO:0007669"/>
    <property type="project" value="UniProtKB-KW"/>
</dbReference>
<keyword evidence="3" id="KW-0633">Potassium transport</keyword>
<evidence type="ECO:0000256" key="3">
    <source>
        <dbReference type="ARBA" id="ARBA00022538"/>
    </source>
</evidence>
<evidence type="ECO:0000256" key="10">
    <source>
        <dbReference type="SAM" id="Phobius"/>
    </source>
</evidence>
<dbReference type="Gene3D" id="1.20.1530.20">
    <property type="match status" value="1"/>
</dbReference>
<feature type="transmembrane region" description="Helical" evidence="10">
    <location>
        <begin position="403"/>
        <end position="425"/>
    </location>
</feature>
<keyword evidence="6 10" id="KW-1133">Transmembrane helix</keyword>
<feature type="domain" description="Cation/H(+) antiporter C-terminal" evidence="13">
    <location>
        <begin position="654"/>
        <end position="800"/>
    </location>
</feature>
<dbReference type="Pfam" id="PF00999">
    <property type="entry name" value="Na_H_Exchanger"/>
    <property type="match status" value="1"/>
</dbReference>
<keyword evidence="15" id="KW-1185">Reference proteome</keyword>
<feature type="transmembrane region" description="Helical" evidence="10">
    <location>
        <begin position="437"/>
        <end position="456"/>
    </location>
</feature>
<feature type="transmembrane region" description="Helical" evidence="10">
    <location>
        <begin position="292"/>
        <end position="308"/>
    </location>
</feature>
<feature type="transmembrane region" description="Helical" evidence="10">
    <location>
        <begin position="314"/>
        <end position="337"/>
    </location>
</feature>
<evidence type="ECO:0008006" key="16">
    <source>
        <dbReference type="Google" id="ProtNLM"/>
    </source>
</evidence>
<dbReference type="GO" id="GO:0006885">
    <property type="term" value="P:regulation of pH"/>
    <property type="evidence" value="ECO:0007669"/>
    <property type="project" value="TreeGrafter"/>
</dbReference>
<dbReference type="GO" id="GO:0016020">
    <property type="term" value="C:membrane"/>
    <property type="evidence" value="ECO:0007669"/>
    <property type="project" value="UniProtKB-SubCell"/>
</dbReference>
<dbReference type="InterPro" id="IPR057291">
    <property type="entry name" value="CHX17_2nd"/>
</dbReference>
<sequence length="810" mass="89493">METTSINEVPINTTTGLPFKNIVNLTGACYEHVTVYTPGIWNSEYGESILEHAFYRFSVQLLLMFFLSHSMHFFLKYLHMPRITSEIMTGILLGPSGFEKWFPNEAKLVFPASPNQILAALSKIGYVLFAFLAGVKMDPSLVQQSGKKSVFMGILIFIFPFTMVHTITMSFRPEFRPSNQLSIGIYKGVGIVLGAITTSQFVGVSHLLNQLRITNSQLGHLALASTLVSELLRFAYSSLLGYMEAMLFIARRAGVQAIIFSMMLVAFIVVVLRGLVLWSIRNTPQDRPMKEIYITFVVGMILTLASVGDTVGMYYLFGPFLLGLVIPAGSPLATSLIAKVETPAAGIFAPIMVVFCSTSLDLEKFLRNYAKVLPFRISLIGYFLKLGFTFVVALGFELPVRDAAAYTLIVNVKGILEIGVLLSFGNLGSRQLDSTSAIFLIFILASIAPPIIRLLYDPSKQYIGYKRKCLQYAPDNAPLHILACAHRQDDAVAVIKFLEFSNPTRQSPLTVYGLGLEELISSSTPLLVNHQLGQKKSTTKARPRSHNILDVFNYFESQFGNNKLATVHTFTAISYLKQMHEDICSLAFHKAASLIVLPFHNKWNGRGHMVCGNEDLRHLNLNVLNRAPCSVAILVDRRMAMGLSSMFVTSAVYRVTVLFVGGSDDREALALAMRMAGSPRVHLTVVQFTVDVQDETVVDRWEAMLDAEALRVVKLEMPTNSNIKLVEERVRDGSDTSCIVREMGGNVDLVVVGRRHDTGCQALSGLAQWMEVPELGPLGDVLASQDFTAAASVLVIQQQIMKASHSSILN</sequence>
<feature type="transmembrane region" description="Helical" evidence="10">
    <location>
        <begin position="220"/>
        <end position="243"/>
    </location>
</feature>
<dbReference type="InterPro" id="IPR050794">
    <property type="entry name" value="CPA2_transporter"/>
</dbReference>
<comment type="caution">
    <text evidence="14">The sequence shown here is derived from an EMBL/GenBank/DDBJ whole genome shotgun (WGS) entry which is preliminary data.</text>
</comment>
<comment type="similarity">
    <text evidence="9">Belongs to the monovalent cation:proton antiporter 2 (CPA2) transporter (TC 2.A.37) family. CHX (TC 2.A.37.4) subfamily.</text>
</comment>
<keyword evidence="4 10" id="KW-0812">Transmembrane</keyword>
<evidence type="ECO:0000259" key="13">
    <source>
        <dbReference type="Pfam" id="PF23259"/>
    </source>
</evidence>
<dbReference type="GO" id="GO:0012505">
    <property type="term" value="C:endomembrane system"/>
    <property type="evidence" value="ECO:0007669"/>
    <property type="project" value="TreeGrafter"/>
</dbReference>
<evidence type="ECO:0000256" key="6">
    <source>
        <dbReference type="ARBA" id="ARBA00022989"/>
    </source>
</evidence>
<dbReference type="Gene3D" id="3.40.50.12370">
    <property type="match status" value="1"/>
</dbReference>
<dbReference type="PANTHER" id="PTHR32468:SF22">
    <property type="entry name" value="CATION_H(+) ANTIPORTER 3-LIKE"/>
    <property type="match status" value="1"/>
</dbReference>
<feature type="domain" description="Cation/H(+) antiporter central" evidence="12">
    <location>
        <begin position="565"/>
        <end position="639"/>
    </location>
</feature>
<protein>
    <recommendedName>
        <fullName evidence="16">Cation/H+ exchanger domain-containing protein</fullName>
    </recommendedName>
</protein>
<evidence type="ECO:0000256" key="2">
    <source>
        <dbReference type="ARBA" id="ARBA00022448"/>
    </source>
</evidence>
<evidence type="ECO:0000313" key="15">
    <source>
        <dbReference type="Proteomes" id="UP001154282"/>
    </source>
</evidence>
<evidence type="ECO:0000259" key="11">
    <source>
        <dbReference type="Pfam" id="PF00999"/>
    </source>
</evidence>
<feature type="transmembrane region" description="Helical" evidence="10">
    <location>
        <begin position="344"/>
        <end position="362"/>
    </location>
</feature>
<organism evidence="14 15">
    <name type="scientific">Linum tenue</name>
    <dbReference type="NCBI Taxonomy" id="586396"/>
    <lineage>
        <taxon>Eukaryota</taxon>
        <taxon>Viridiplantae</taxon>
        <taxon>Streptophyta</taxon>
        <taxon>Embryophyta</taxon>
        <taxon>Tracheophyta</taxon>
        <taxon>Spermatophyta</taxon>
        <taxon>Magnoliopsida</taxon>
        <taxon>eudicotyledons</taxon>
        <taxon>Gunneridae</taxon>
        <taxon>Pentapetalae</taxon>
        <taxon>rosids</taxon>
        <taxon>fabids</taxon>
        <taxon>Malpighiales</taxon>
        <taxon>Linaceae</taxon>
        <taxon>Linum</taxon>
    </lineage>
</organism>
<feature type="transmembrane region" description="Helical" evidence="10">
    <location>
        <begin position="53"/>
        <end position="75"/>
    </location>
</feature>
<feature type="transmembrane region" description="Helical" evidence="10">
    <location>
        <begin position="374"/>
        <end position="396"/>
    </location>
</feature>
<keyword evidence="8 10" id="KW-0472">Membrane</keyword>
<evidence type="ECO:0000256" key="1">
    <source>
        <dbReference type="ARBA" id="ARBA00004141"/>
    </source>
</evidence>
<proteinExistence type="inferred from homology"/>
<feature type="transmembrane region" description="Helical" evidence="10">
    <location>
        <begin position="149"/>
        <end position="171"/>
    </location>
</feature>
<evidence type="ECO:0000259" key="12">
    <source>
        <dbReference type="Pfam" id="PF23256"/>
    </source>
</evidence>
<dbReference type="InterPro" id="IPR057290">
    <property type="entry name" value="CHX17_C"/>
</dbReference>
<gene>
    <name evidence="14" type="ORF">LITE_LOCUS16695</name>
</gene>
<evidence type="ECO:0000256" key="4">
    <source>
        <dbReference type="ARBA" id="ARBA00022692"/>
    </source>
</evidence>
<keyword evidence="7" id="KW-0406">Ion transport</keyword>
<dbReference type="InterPro" id="IPR038770">
    <property type="entry name" value="Na+/solute_symporter_sf"/>
</dbReference>
<feature type="domain" description="Cation/H+ exchanger transmembrane" evidence="11">
    <location>
        <begin position="71"/>
        <end position="453"/>
    </location>
</feature>
<name>A0AAV0K1D9_9ROSI</name>
<dbReference type="Pfam" id="PF23259">
    <property type="entry name" value="CHX17_C"/>
    <property type="match status" value="1"/>
</dbReference>
<dbReference type="AlphaFoldDB" id="A0AAV0K1D9"/>
<dbReference type="InterPro" id="IPR006153">
    <property type="entry name" value="Cation/H_exchanger_TM"/>
</dbReference>
<comment type="subcellular location">
    <subcellularLocation>
        <location evidence="1">Membrane</location>
        <topology evidence="1">Multi-pass membrane protein</topology>
    </subcellularLocation>
</comment>
<evidence type="ECO:0000256" key="7">
    <source>
        <dbReference type="ARBA" id="ARBA00023065"/>
    </source>
</evidence>
<evidence type="ECO:0000256" key="8">
    <source>
        <dbReference type="ARBA" id="ARBA00023136"/>
    </source>
</evidence>
<feature type="transmembrane region" description="Helical" evidence="10">
    <location>
        <begin position="117"/>
        <end position="137"/>
    </location>
</feature>
<dbReference type="GO" id="GO:0015297">
    <property type="term" value="F:antiporter activity"/>
    <property type="evidence" value="ECO:0007669"/>
    <property type="project" value="InterPro"/>
</dbReference>
<feature type="transmembrane region" description="Helical" evidence="10">
    <location>
        <begin position="183"/>
        <end position="208"/>
    </location>
</feature>
<dbReference type="Pfam" id="PF23256">
    <property type="entry name" value="CHX17_2nd"/>
    <property type="match status" value="1"/>
</dbReference>
<dbReference type="EMBL" id="CAMGYJ010000005">
    <property type="protein sequence ID" value="CAI0415608.1"/>
    <property type="molecule type" value="Genomic_DNA"/>
</dbReference>
<dbReference type="PANTHER" id="PTHR32468">
    <property type="entry name" value="CATION/H + ANTIPORTER"/>
    <property type="match status" value="1"/>
</dbReference>
<reference evidence="14" key="1">
    <citation type="submission" date="2022-08" db="EMBL/GenBank/DDBJ databases">
        <authorList>
            <person name="Gutierrez-Valencia J."/>
        </authorList>
    </citation>
    <scope>NUCLEOTIDE SEQUENCE</scope>
</reference>
<keyword evidence="2" id="KW-0813">Transport</keyword>
<dbReference type="GO" id="GO:1902600">
    <property type="term" value="P:proton transmembrane transport"/>
    <property type="evidence" value="ECO:0007669"/>
    <property type="project" value="InterPro"/>
</dbReference>